<keyword evidence="1" id="KW-0812">Transmembrane</keyword>
<dbReference type="EMBL" id="GBRH01216339">
    <property type="protein sequence ID" value="JAD81556.1"/>
    <property type="molecule type" value="Transcribed_RNA"/>
</dbReference>
<protein>
    <submittedName>
        <fullName evidence="2">Uncharacterized protein</fullName>
    </submittedName>
</protein>
<proteinExistence type="predicted"/>
<evidence type="ECO:0000256" key="1">
    <source>
        <dbReference type="SAM" id="Phobius"/>
    </source>
</evidence>
<evidence type="ECO:0000313" key="2">
    <source>
        <dbReference type="EMBL" id="JAD81556.1"/>
    </source>
</evidence>
<reference evidence="2" key="1">
    <citation type="submission" date="2014-09" db="EMBL/GenBank/DDBJ databases">
        <authorList>
            <person name="Magalhaes I.L.F."/>
            <person name="Oliveira U."/>
            <person name="Santos F.R."/>
            <person name="Vidigal T.H.D.A."/>
            <person name="Brescovit A.D."/>
            <person name="Santos A.J."/>
        </authorList>
    </citation>
    <scope>NUCLEOTIDE SEQUENCE</scope>
    <source>
        <tissue evidence="2">Shoot tissue taken approximately 20 cm above the soil surface</tissue>
    </source>
</reference>
<name>A0A0A9D144_ARUDO</name>
<organism evidence="2">
    <name type="scientific">Arundo donax</name>
    <name type="common">Giant reed</name>
    <name type="synonym">Donax arundinaceus</name>
    <dbReference type="NCBI Taxonomy" id="35708"/>
    <lineage>
        <taxon>Eukaryota</taxon>
        <taxon>Viridiplantae</taxon>
        <taxon>Streptophyta</taxon>
        <taxon>Embryophyta</taxon>
        <taxon>Tracheophyta</taxon>
        <taxon>Spermatophyta</taxon>
        <taxon>Magnoliopsida</taxon>
        <taxon>Liliopsida</taxon>
        <taxon>Poales</taxon>
        <taxon>Poaceae</taxon>
        <taxon>PACMAD clade</taxon>
        <taxon>Arundinoideae</taxon>
        <taxon>Arundineae</taxon>
        <taxon>Arundo</taxon>
    </lineage>
</organism>
<keyword evidence="1" id="KW-0472">Membrane</keyword>
<sequence length="58" mass="7014">MVISNPNTLSKQMVYVVCLRVSNHGHFTVTLNFFFWPWYFTSFEFIMLLKKRIYHAIP</sequence>
<keyword evidence="1" id="KW-1133">Transmembrane helix</keyword>
<feature type="transmembrane region" description="Helical" evidence="1">
    <location>
        <begin position="29"/>
        <end position="49"/>
    </location>
</feature>
<reference evidence="2" key="2">
    <citation type="journal article" date="2015" name="Data Brief">
        <title>Shoot transcriptome of the giant reed, Arundo donax.</title>
        <authorList>
            <person name="Barrero R.A."/>
            <person name="Guerrero F.D."/>
            <person name="Moolhuijzen P."/>
            <person name="Goolsby J.A."/>
            <person name="Tidwell J."/>
            <person name="Bellgard S.E."/>
            <person name="Bellgard M.I."/>
        </authorList>
    </citation>
    <scope>NUCLEOTIDE SEQUENCE</scope>
    <source>
        <tissue evidence="2">Shoot tissue taken approximately 20 cm above the soil surface</tissue>
    </source>
</reference>
<dbReference type="AlphaFoldDB" id="A0A0A9D144"/>
<accession>A0A0A9D144</accession>